<gene>
    <name evidence="1" type="ORF">VTK73DRAFT_9802</name>
</gene>
<name>A0ABR3W069_9PEZI</name>
<comment type="caution">
    <text evidence="1">The sequence shown here is derived from an EMBL/GenBank/DDBJ whole genome shotgun (WGS) entry which is preliminary data.</text>
</comment>
<dbReference type="InterPro" id="IPR011009">
    <property type="entry name" value="Kinase-like_dom_sf"/>
</dbReference>
<sequence>MSTGPEVLELPADQYKRTKIDPDKPPLPYRAGLQLRIKRHIPPPPFGIGYFQEPTHPHHLSWDELDQFSTPSEYCLQRRPPRETRSHRDQSIHTLDIVEEIATGDHRGAQIVACRTDLVPDRIVAAKIYDPLYYNFPDVDPVYQSDADYSCEAFAYRRLEIVGVDGLHVPAYYGSWTFEMPFAREPVRMRAVCMILMERLPGPSVYALLKSGHFVDSTEGWPPNSVEGSLLNGKAAQILVTKCRIAGEEKELRLNLRNRLNVLRKSMELYTILLVLGVKQRDLAARNIVVTNVDEAGDLGVAIADFSIACVLGTSISKDPMLTTWPSPAVEARFEDNISEWVPELGTNRYDEEYKFGKWVSLCWPRGRYEESDP</sequence>
<keyword evidence="2" id="KW-1185">Reference proteome</keyword>
<dbReference type="Proteomes" id="UP001586593">
    <property type="component" value="Unassembled WGS sequence"/>
</dbReference>
<dbReference type="SUPFAM" id="SSF56112">
    <property type="entry name" value="Protein kinase-like (PK-like)"/>
    <property type="match status" value="1"/>
</dbReference>
<evidence type="ECO:0000313" key="2">
    <source>
        <dbReference type="Proteomes" id="UP001586593"/>
    </source>
</evidence>
<proteinExistence type="predicted"/>
<evidence type="ECO:0000313" key="1">
    <source>
        <dbReference type="EMBL" id="KAL1849852.1"/>
    </source>
</evidence>
<reference evidence="1 2" key="1">
    <citation type="journal article" date="2024" name="Commun. Biol.">
        <title>Comparative genomic analysis of thermophilic fungi reveals convergent evolutionary adaptations and gene losses.</title>
        <authorList>
            <person name="Steindorff A.S."/>
            <person name="Aguilar-Pontes M.V."/>
            <person name="Robinson A.J."/>
            <person name="Andreopoulos B."/>
            <person name="LaButti K."/>
            <person name="Kuo A."/>
            <person name="Mondo S."/>
            <person name="Riley R."/>
            <person name="Otillar R."/>
            <person name="Haridas S."/>
            <person name="Lipzen A."/>
            <person name="Grimwood J."/>
            <person name="Schmutz J."/>
            <person name="Clum A."/>
            <person name="Reid I.D."/>
            <person name="Moisan M.C."/>
            <person name="Butler G."/>
            <person name="Nguyen T.T.M."/>
            <person name="Dewar K."/>
            <person name="Conant G."/>
            <person name="Drula E."/>
            <person name="Henrissat B."/>
            <person name="Hansel C."/>
            <person name="Singer S."/>
            <person name="Hutchinson M.I."/>
            <person name="de Vries R.P."/>
            <person name="Natvig D.O."/>
            <person name="Powell A.J."/>
            <person name="Tsang A."/>
            <person name="Grigoriev I.V."/>
        </authorList>
    </citation>
    <scope>NUCLEOTIDE SEQUENCE [LARGE SCALE GENOMIC DNA]</scope>
    <source>
        <strain evidence="1 2">ATCC 24622</strain>
    </source>
</reference>
<organism evidence="1 2">
    <name type="scientific">Phialemonium thermophilum</name>
    <dbReference type="NCBI Taxonomy" id="223376"/>
    <lineage>
        <taxon>Eukaryota</taxon>
        <taxon>Fungi</taxon>
        <taxon>Dikarya</taxon>
        <taxon>Ascomycota</taxon>
        <taxon>Pezizomycotina</taxon>
        <taxon>Sordariomycetes</taxon>
        <taxon>Sordariomycetidae</taxon>
        <taxon>Cephalothecales</taxon>
        <taxon>Cephalothecaceae</taxon>
        <taxon>Phialemonium</taxon>
    </lineage>
</organism>
<evidence type="ECO:0008006" key="3">
    <source>
        <dbReference type="Google" id="ProtNLM"/>
    </source>
</evidence>
<protein>
    <recommendedName>
        <fullName evidence="3">Protein kinase domain-containing protein</fullName>
    </recommendedName>
</protein>
<accession>A0ABR3W069</accession>
<dbReference type="EMBL" id="JAZHXJ010000857">
    <property type="protein sequence ID" value="KAL1849852.1"/>
    <property type="molecule type" value="Genomic_DNA"/>
</dbReference>